<sequence length="186" mass="21263">MKQFEREQAERSIDRLVEGLALKLVPMAARHVTRHGLDCKLVEDENKGCCTTLSFEQFAKRTVSAIWPRGVDISSEDPDSMRRYLYQKEETWAFRGIYWRAILGIGTKWTSHPVVGPLAWYYCKSVNAMEQKAKKAAVLMAAGYEQSPQAWRALIEKFRQDNERLLASIHSSQFLAASHLLAEGNE</sequence>
<organism evidence="1">
    <name type="scientific">marine sediment metagenome</name>
    <dbReference type="NCBI Taxonomy" id="412755"/>
    <lineage>
        <taxon>unclassified sequences</taxon>
        <taxon>metagenomes</taxon>
        <taxon>ecological metagenomes</taxon>
    </lineage>
</organism>
<reference evidence="1" key="1">
    <citation type="journal article" date="2015" name="Nature">
        <title>Complex archaea that bridge the gap between prokaryotes and eukaryotes.</title>
        <authorList>
            <person name="Spang A."/>
            <person name="Saw J.H."/>
            <person name="Jorgensen S.L."/>
            <person name="Zaremba-Niedzwiedzka K."/>
            <person name="Martijn J."/>
            <person name="Lind A.E."/>
            <person name="van Eijk R."/>
            <person name="Schleper C."/>
            <person name="Guy L."/>
            <person name="Ettema T.J."/>
        </authorList>
    </citation>
    <scope>NUCLEOTIDE SEQUENCE</scope>
</reference>
<evidence type="ECO:0000313" key="1">
    <source>
        <dbReference type="EMBL" id="KKK50165.1"/>
    </source>
</evidence>
<name>A0A0F8WPD4_9ZZZZ</name>
<protein>
    <submittedName>
        <fullName evidence="1">Uncharacterized protein</fullName>
    </submittedName>
</protein>
<dbReference type="AlphaFoldDB" id="A0A0F8WPD4"/>
<accession>A0A0F8WPD4</accession>
<comment type="caution">
    <text evidence="1">The sequence shown here is derived from an EMBL/GenBank/DDBJ whole genome shotgun (WGS) entry which is preliminary data.</text>
</comment>
<proteinExistence type="predicted"/>
<gene>
    <name evidence="1" type="ORF">LCGC14_3127750</name>
</gene>
<dbReference type="EMBL" id="LAZR01068158">
    <property type="protein sequence ID" value="KKK50165.1"/>
    <property type="molecule type" value="Genomic_DNA"/>
</dbReference>